<evidence type="ECO:0000313" key="4">
    <source>
        <dbReference type="Proteomes" id="UP000198393"/>
    </source>
</evidence>
<dbReference type="GO" id="GO:0004181">
    <property type="term" value="F:metallocarboxypeptidase activity"/>
    <property type="evidence" value="ECO:0007669"/>
    <property type="project" value="InterPro"/>
</dbReference>
<comment type="caution">
    <text evidence="1">Lacks conserved residue(s) required for the propagation of feature annotation.</text>
</comment>
<sequence length="855" mass="96445">MKKHLTILLTILSFWSFAQVDMSYYLPGGLSYNPDIPTPKEVLGYHPGEWHVSHDQLLYYMREVAAASDRMIIDEIGRTYEGRPLVQITISNPVNLANLDQVKADHKKLTDPSASGSMNTEEMPIVMWLGYSVHGNEASGSNAALITAYYLAAAIGAEIDEMLENSIIILDPSFNPDGLHRFSSWVNMHRSHTINPDPNDREYDEVWPGGRTNHYWFDLNRDWLPLAHPESRARIARFHEWKPNILTDHHEMGTNSTFFFQPGIPSRKFPWTPDKNVELTHKMAAFHAQYLDDIGSLYYSEESFDDFYIGKGSTYPDVNGSVGILFEQASSRGHAQENDYGILTFPMAVKNHFTASLSTLASGIAHRKEFLDYQKEFYQGAANLASRDAVKAYVFGSAKDPVRNYELAKMLVQHEIEVYEIKSSVSKNGKQFSSGNGYIVPMNQSQYRLAKAIFETRTSFTDSLFYDVSTWTMPLAFNLPYAELGSKDFNTGMLGEMVDYPSAPTAQLVGEKGAYAYAIEPYGYLGFRAINRLLSKKVVVQMLHETHSDANRTYPRGTMIIPVGVQENKRAWIEQTIDEIVKEDGVNVYSLNTGLARKGVDLGSRSNTTMKAPKIAVLVEGGVSSYEAGEVWHLLDQRFKMKVTKLPVDRLSRDLSRYNRIVIPNMWGSLSDGQKKNLKEWISQGGVVIAWKNGGKWLSDSEITSVKYASRDDEEDEEKEEPLKAYENLDEERGAQVTGGSIFEAKVDLTHPLAYGMESDRMPLFRNHNLVMERSKNEYANPIVYTENPLLSGYVSEENLDRFKNSPAVTVSNVGRGKVITLADNPNFRAFWYGTNKIFMNALFFGEAISRGAGE</sequence>
<dbReference type="Gene3D" id="3.40.50.880">
    <property type="match status" value="1"/>
</dbReference>
<evidence type="ECO:0000259" key="2">
    <source>
        <dbReference type="PROSITE" id="PS52035"/>
    </source>
</evidence>
<dbReference type="RefSeq" id="WP_089356394.1">
    <property type="nucleotide sequence ID" value="NZ_FZPD01000003.1"/>
</dbReference>
<dbReference type="CDD" id="cd06238">
    <property type="entry name" value="M14-like"/>
    <property type="match status" value="1"/>
</dbReference>
<reference evidence="3 4" key="1">
    <citation type="submission" date="2017-06" db="EMBL/GenBank/DDBJ databases">
        <authorList>
            <person name="Kim H.J."/>
            <person name="Triplett B.A."/>
        </authorList>
    </citation>
    <scope>NUCLEOTIDE SEQUENCE [LARGE SCALE GENOMIC DNA]</scope>
    <source>
        <strain evidence="3 4">DSM 19307</strain>
    </source>
</reference>
<dbReference type="InterPro" id="IPR029062">
    <property type="entry name" value="Class_I_gatase-like"/>
</dbReference>
<evidence type="ECO:0000313" key="3">
    <source>
        <dbReference type="EMBL" id="SNS92464.1"/>
    </source>
</evidence>
<dbReference type="CDD" id="cd03143">
    <property type="entry name" value="A4_beta-galactosidase_middle_domain"/>
    <property type="match status" value="1"/>
</dbReference>
<dbReference type="GO" id="GO:0008270">
    <property type="term" value="F:zinc ion binding"/>
    <property type="evidence" value="ECO:0007669"/>
    <property type="project" value="InterPro"/>
</dbReference>
<dbReference type="Proteomes" id="UP000198393">
    <property type="component" value="Unassembled WGS sequence"/>
</dbReference>
<dbReference type="SMART" id="SM00631">
    <property type="entry name" value="Zn_pept"/>
    <property type="match status" value="1"/>
</dbReference>
<keyword evidence="3" id="KW-0378">Hydrolase</keyword>
<dbReference type="SUPFAM" id="SSF52317">
    <property type="entry name" value="Class I glutamine amidotransferase-like"/>
    <property type="match status" value="1"/>
</dbReference>
<keyword evidence="3" id="KW-0121">Carboxypeptidase</keyword>
<dbReference type="OrthoDB" id="9758209at2"/>
<dbReference type="Gene3D" id="3.40.630.10">
    <property type="entry name" value="Zn peptidases"/>
    <property type="match status" value="1"/>
</dbReference>
<gene>
    <name evidence="3" type="ORF">SAMN05421640_1648</name>
</gene>
<accession>A0A239IJ68</accession>
<dbReference type="InterPro" id="IPR000834">
    <property type="entry name" value="Peptidase_M14"/>
</dbReference>
<dbReference type="Pfam" id="PF00246">
    <property type="entry name" value="Peptidase_M14"/>
    <property type="match status" value="1"/>
</dbReference>
<evidence type="ECO:0000256" key="1">
    <source>
        <dbReference type="PROSITE-ProRule" id="PRU01379"/>
    </source>
</evidence>
<dbReference type="EMBL" id="FZPD01000003">
    <property type="protein sequence ID" value="SNS92464.1"/>
    <property type="molecule type" value="Genomic_DNA"/>
</dbReference>
<protein>
    <submittedName>
        <fullName evidence="3">Zinc carboxypeptidase</fullName>
    </submittedName>
</protein>
<keyword evidence="4" id="KW-1185">Reference proteome</keyword>
<feature type="domain" description="Peptidase M14" evidence="2">
    <location>
        <begin position="50"/>
        <end position="349"/>
    </location>
</feature>
<organism evidence="3 4">
    <name type="scientific">Ekhidna lutea</name>
    <dbReference type="NCBI Taxonomy" id="447679"/>
    <lineage>
        <taxon>Bacteria</taxon>
        <taxon>Pseudomonadati</taxon>
        <taxon>Bacteroidota</taxon>
        <taxon>Cytophagia</taxon>
        <taxon>Cytophagales</taxon>
        <taxon>Reichenbachiellaceae</taxon>
        <taxon>Ekhidna</taxon>
    </lineage>
</organism>
<dbReference type="AlphaFoldDB" id="A0A239IJ68"/>
<dbReference type="PROSITE" id="PS52035">
    <property type="entry name" value="PEPTIDASE_M14"/>
    <property type="match status" value="1"/>
</dbReference>
<dbReference type="GO" id="GO:0006508">
    <property type="term" value="P:proteolysis"/>
    <property type="evidence" value="ECO:0007669"/>
    <property type="project" value="InterPro"/>
</dbReference>
<comment type="similarity">
    <text evidence="1">Belongs to the peptidase M14 family.</text>
</comment>
<dbReference type="SUPFAM" id="SSF53187">
    <property type="entry name" value="Zn-dependent exopeptidases"/>
    <property type="match status" value="1"/>
</dbReference>
<name>A0A239IJ68_EKHLU</name>
<keyword evidence="3" id="KW-0645">Protease</keyword>
<proteinExistence type="inferred from homology"/>